<dbReference type="RefSeq" id="XP_028533516.1">
    <property type="nucleotide sequence ID" value="XM_028677092.1"/>
</dbReference>
<name>A0A1J1H6I0_PLARL</name>
<feature type="transmembrane region" description="Helical" evidence="1">
    <location>
        <begin position="112"/>
        <end position="130"/>
    </location>
</feature>
<reference evidence="2 3" key="1">
    <citation type="submission" date="2015-04" db="EMBL/GenBank/DDBJ databases">
        <authorList>
            <consortium name="Pathogen Informatics"/>
        </authorList>
    </citation>
    <scope>NUCLEOTIDE SEQUENCE [LARGE SCALE GENOMIC DNA]</scope>
    <source>
        <strain evidence="2 3">SGS1</strain>
    </source>
</reference>
<dbReference type="Proteomes" id="UP000220158">
    <property type="component" value="Chromosome 10"/>
</dbReference>
<evidence type="ECO:0000256" key="1">
    <source>
        <dbReference type="SAM" id="Phobius"/>
    </source>
</evidence>
<proteinExistence type="predicted"/>
<sequence>MVLFSSIVNNIYENTKKVNECSDIKTVEEEYIECEINNKKKKWSENKLKYELQNMNHDIICIKKYKYYPFKKKCQNNFSFLREREKYYTSNEKIKKRNYKIIYENLKSSPPIQIAFCGILMTILIGLLELKNKKFKNS</sequence>
<keyword evidence="1" id="KW-0812">Transmembrane</keyword>
<dbReference type="OrthoDB" id="379557at2759"/>
<evidence type="ECO:0008006" key="4">
    <source>
        <dbReference type="Google" id="ProtNLM"/>
    </source>
</evidence>
<dbReference type="EMBL" id="LN835305">
    <property type="protein sequence ID" value="CRH00513.1"/>
    <property type="molecule type" value="Genomic_DNA"/>
</dbReference>
<evidence type="ECO:0000313" key="2">
    <source>
        <dbReference type="EMBL" id="CRH00513.1"/>
    </source>
</evidence>
<keyword evidence="3" id="KW-1185">Reference proteome</keyword>
<organism evidence="2 3">
    <name type="scientific">Plasmodium relictum</name>
    <dbReference type="NCBI Taxonomy" id="85471"/>
    <lineage>
        <taxon>Eukaryota</taxon>
        <taxon>Sar</taxon>
        <taxon>Alveolata</taxon>
        <taxon>Apicomplexa</taxon>
        <taxon>Aconoidasida</taxon>
        <taxon>Haemosporida</taxon>
        <taxon>Plasmodiidae</taxon>
        <taxon>Plasmodium</taxon>
        <taxon>Plasmodium (Haemamoeba)</taxon>
    </lineage>
</organism>
<dbReference type="VEuPathDB" id="PlasmoDB:PRELSG_1016700"/>
<gene>
    <name evidence="2" type="ORF">PRELSG_1016700</name>
</gene>
<dbReference type="OMA" id="QISFCGI"/>
<evidence type="ECO:0000313" key="3">
    <source>
        <dbReference type="Proteomes" id="UP000220158"/>
    </source>
</evidence>
<dbReference type="AlphaFoldDB" id="A0A1J1H6I0"/>
<protein>
    <recommendedName>
        <fullName evidence="4">Fam-m protein</fullName>
    </recommendedName>
</protein>
<keyword evidence="1" id="KW-0472">Membrane</keyword>
<keyword evidence="1" id="KW-1133">Transmembrane helix</keyword>
<dbReference type="GeneID" id="39736633"/>
<accession>A0A1J1H6I0</accession>
<dbReference type="KEGG" id="prel:PRELSG_1016700"/>